<keyword evidence="1" id="KW-0805">Transcription regulation</keyword>
<sequence>MHPVERSSSPARESEVDPADLTARARIRNAALALFAERGFKGATVKQIAEAAGVSHGLLQHHFGSKDDLRQACDAYVLRTLGDLDSLGAVHGEFTDPDFMAGLMNHGRAVLPYVARAMAEGEPIARALFERGAGIGEEWLAAHWPDRFVPGASRTRDAAAVMAAMHLSTIVMYRLLSERMGVDTLGPDGAGRIPRAMFDLYGAMGEFVASAEGAGVRAAVDTAAGKEDGDG</sequence>
<dbReference type="EMBL" id="JADAQT010000067">
    <property type="protein sequence ID" value="MBE1875655.1"/>
    <property type="molecule type" value="Genomic_DNA"/>
</dbReference>
<organism evidence="6 7">
    <name type="scientific">Myceligenerans pegani</name>
    <dbReference type="NCBI Taxonomy" id="2776917"/>
    <lineage>
        <taxon>Bacteria</taxon>
        <taxon>Bacillati</taxon>
        <taxon>Actinomycetota</taxon>
        <taxon>Actinomycetes</taxon>
        <taxon>Micrococcales</taxon>
        <taxon>Promicromonosporaceae</taxon>
        <taxon>Myceligenerans</taxon>
    </lineage>
</organism>
<name>A0ABR9MW93_9MICO</name>
<evidence type="ECO:0000313" key="7">
    <source>
        <dbReference type="Proteomes" id="UP000625527"/>
    </source>
</evidence>
<protein>
    <submittedName>
        <fullName evidence="6">TetR/AcrR family transcriptional regulator</fullName>
    </submittedName>
</protein>
<feature type="DNA-binding region" description="H-T-H motif" evidence="4">
    <location>
        <begin position="44"/>
        <end position="63"/>
    </location>
</feature>
<evidence type="ECO:0000313" key="6">
    <source>
        <dbReference type="EMBL" id="MBE1875655.1"/>
    </source>
</evidence>
<dbReference type="SUPFAM" id="SSF46689">
    <property type="entry name" value="Homeodomain-like"/>
    <property type="match status" value="1"/>
</dbReference>
<dbReference type="PROSITE" id="PS50977">
    <property type="entry name" value="HTH_TETR_2"/>
    <property type="match status" value="1"/>
</dbReference>
<dbReference type="Proteomes" id="UP000625527">
    <property type="component" value="Unassembled WGS sequence"/>
</dbReference>
<evidence type="ECO:0000256" key="1">
    <source>
        <dbReference type="ARBA" id="ARBA00023015"/>
    </source>
</evidence>
<reference evidence="6 7" key="1">
    <citation type="submission" date="2020-10" db="EMBL/GenBank/DDBJ databases">
        <title>Myceligenerans pegani sp. nov., an endophytic actinomycete isolated from Peganum harmala L. in Xinjiang, China.</title>
        <authorList>
            <person name="Xin L."/>
        </authorList>
    </citation>
    <scope>NUCLEOTIDE SEQUENCE [LARGE SCALE GENOMIC DNA]</scope>
    <source>
        <strain evidence="6 7">TRM65318</strain>
    </source>
</reference>
<dbReference type="RefSeq" id="WP_192862229.1">
    <property type="nucleotide sequence ID" value="NZ_JADAQT010000067.1"/>
</dbReference>
<evidence type="ECO:0000256" key="4">
    <source>
        <dbReference type="PROSITE-ProRule" id="PRU00335"/>
    </source>
</evidence>
<dbReference type="Gene3D" id="1.10.357.10">
    <property type="entry name" value="Tetracycline Repressor, domain 2"/>
    <property type="match status" value="1"/>
</dbReference>
<evidence type="ECO:0000259" key="5">
    <source>
        <dbReference type="PROSITE" id="PS50977"/>
    </source>
</evidence>
<dbReference type="InterPro" id="IPR009057">
    <property type="entry name" value="Homeodomain-like_sf"/>
</dbReference>
<keyword evidence="3" id="KW-0804">Transcription</keyword>
<keyword evidence="2 4" id="KW-0238">DNA-binding</keyword>
<gene>
    <name evidence="6" type="ORF">IHE71_08025</name>
</gene>
<keyword evidence="7" id="KW-1185">Reference proteome</keyword>
<feature type="domain" description="HTH tetR-type" evidence="5">
    <location>
        <begin position="21"/>
        <end position="81"/>
    </location>
</feature>
<dbReference type="PANTHER" id="PTHR30055:SF234">
    <property type="entry name" value="HTH-TYPE TRANSCRIPTIONAL REGULATOR BETI"/>
    <property type="match status" value="1"/>
</dbReference>
<dbReference type="Pfam" id="PF00440">
    <property type="entry name" value="TetR_N"/>
    <property type="match status" value="1"/>
</dbReference>
<comment type="caution">
    <text evidence="6">The sequence shown here is derived from an EMBL/GenBank/DDBJ whole genome shotgun (WGS) entry which is preliminary data.</text>
</comment>
<dbReference type="PRINTS" id="PR00455">
    <property type="entry name" value="HTHTETR"/>
</dbReference>
<accession>A0ABR9MW93</accession>
<dbReference type="InterPro" id="IPR050109">
    <property type="entry name" value="HTH-type_TetR-like_transc_reg"/>
</dbReference>
<evidence type="ECO:0000256" key="3">
    <source>
        <dbReference type="ARBA" id="ARBA00023163"/>
    </source>
</evidence>
<evidence type="ECO:0000256" key="2">
    <source>
        <dbReference type="ARBA" id="ARBA00023125"/>
    </source>
</evidence>
<dbReference type="PANTHER" id="PTHR30055">
    <property type="entry name" value="HTH-TYPE TRANSCRIPTIONAL REGULATOR RUTR"/>
    <property type="match status" value="1"/>
</dbReference>
<proteinExistence type="predicted"/>
<dbReference type="InterPro" id="IPR001647">
    <property type="entry name" value="HTH_TetR"/>
</dbReference>